<gene>
    <name evidence="3" type="ORF">Plec18167_002639</name>
</gene>
<keyword evidence="2" id="KW-1133">Transmembrane helix</keyword>
<keyword evidence="2" id="KW-0812">Transmembrane</keyword>
<dbReference type="Proteomes" id="UP001583193">
    <property type="component" value="Unassembled WGS sequence"/>
</dbReference>
<feature type="region of interest" description="Disordered" evidence="1">
    <location>
        <begin position="693"/>
        <end position="720"/>
    </location>
</feature>
<evidence type="ECO:0000313" key="4">
    <source>
        <dbReference type="Proteomes" id="UP001583193"/>
    </source>
</evidence>
<reference evidence="3 4" key="1">
    <citation type="journal article" date="2024" name="IMA Fungus">
        <title>IMA Genome - F19 : A genome assembly and annotation guide to empower mycologists, including annotated draft genome sequences of Ceratocystis pirilliformis, Diaporthe australafricana, Fusarium ophioides, Paecilomyces lecythidis, and Sporothrix stenoceras.</title>
        <authorList>
            <person name="Aylward J."/>
            <person name="Wilson A.M."/>
            <person name="Visagie C.M."/>
            <person name="Spraker J."/>
            <person name="Barnes I."/>
            <person name="Buitendag C."/>
            <person name="Ceriani C."/>
            <person name="Del Mar Angel L."/>
            <person name="du Plessis D."/>
            <person name="Fuchs T."/>
            <person name="Gasser K."/>
            <person name="Kramer D."/>
            <person name="Li W."/>
            <person name="Munsamy K."/>
            <person name="Piso A."/>
            <person name="Price J.L."/>
            <person name="Sonnekus B."/>
            <person name="Thomas C."/>
            <person name="van der Nest A."/>
            <person name="van Dijk A."/>
            <person name="van Heerden A."/>
            <person name="van Vuuren N."/>
            <person name="Yilmaz N."/>
            <person name="Duong T.A."/>
            <person name="van der Merwe N.A."/>
            <person name="Wingfield M.J."/>
            <person name="Wingfield B.D."/>
        </authorList>
    </citation>
    <scope>NUCLEOTIDE SEQUENCE [LARGE SCALE GENOMIC DNA]</scope>
    <source>
        <strain evidence="3 4">CMW 18167</strain>
    </source>
</reference>
<organism evidence="3 4">
    <name type="scientific">Paecilomyces lecythidis</name>
    <dbReference type="NCBI Taxonomy" id="3004212"/>
    <lineage>
        <taxon>Eukaryota</taxon>
        <taxon>Fungi</taxon>
        <taxon>Dikarya</taxon>
        <taxon>Ascomycota</taxon>
        <taxon>Pezizomycotina</taxon>
        <taxon>Eurotiomycetes</taxon>
        <taxon>Eurotiomycetidae</taxon>
        <taxon>Eurotiales</taxon>
        <taxon>Thermoascaceae</taxon>
        <taxon>Paecilomyces</taxon>
    </lineage>
</organism>
<feature type="compositionally biased region" description="Basic residues" evidence="1">
    <location>
        <begin position="596"/>
        <end position="612"/>
    </location>
</feature>
<keyword evidence="4" id="KW-1185">Reference proteome</keyword>
<feature type="compositionally biased region" description="Basic and acidic residues" evidence="1">
    <location>
        <begin position="312"/>
        <end position="329"/>
    </location>
</feature>
<feature type="compositionally biased region" description="Basic and acidic residues" evidence="1">
    <location>
        <begin position="582"/>
        <end position="593"/>
    </location>
</feature>
<protein>
    <recommendedName>
        <fullName evidence="5">WW domain-containing protein</fullName>
    </recommendedName>
</protein>
<keyword evidence="2" id="KW-0472">Membrane</keyword>
<evidence type="ECO:0000256" key="1">
    <source>
        <dbReference type="SAM" id="MobiDB-lite"/>
    </source>
</evidence>
<dbReference type="EMBL" id="JAVDPF010000005">
    <property type="protein sequence ID" value="KAL1883632.1"/>
    <property type="molecule type" value="Genomic_DNA"/>
</dbReference>
<feature type="transmembrane region" description="Helical" evidence="2">
    <location>
        <begin position="117"/>
        <end position="138"/>
    </location>
</feature>
<feature type="compositionally biased region" description="Basic and acidic residues" evidence="1">
    <location>
        <begin position="253"/>
        <end position="262"/>
    </location>
</feature>
<feature type="compositionally biased region" description="Polar residues" evidence="1">
    <location>
        <begin position="339"/>
        <end position="351"/>
    </location>
</feature>
<sequence length="732" mass="80764">MGGSSPPFLYDPPWRYTFDEPTGKCFNPKAMTQASWTPRQSPPKRDGPLVNFYRHPDSYAQFPYGKTNVRPMSPRTKNRIVYGRYILLFLRVCALLGALGALFCVICIKGMATSVAWITRVAPAVAILHGVYGVYHLCRAATGRTPASSASYMLFASSVDAGLIPFYIFTAFLAHGQYTEDFYHWDTLFQTPGATYQIAYATFLVTIVNSSLHTVCFTLSIFLAVLFRQIAKLPPDMNPLEDNLTSRSHNKRNKSEIAEKHLSQSTTDSSINRMSAAEDPLIAPPRKVPFVHTRGDSSSSISDRAPTAKSNFNEERSVPTFDRQQRLSRADLPSEQMRLYQQENRSSTSLARSVARRTRESPSRPTSSSMHEAPVIEPSTAIHEDTRKWSPSSSLLKDNWFTYPSPSPPPTNDQENENIARRETSSVYSRATSTATTAYSGMKDWLSSAQRYSQEYSNIIAEDSHGEYASLNNHEQYGNEDAYDQPRVTIYNDAEHDLGERKLSISTFDDDAASRLNPLGMNPPTPQPPPHAQEPKSTDGLRRIALTDIPNPSAHHSDVETPIKSPDSESRFYGNLGTGLSTERKVSDIDRTPRSQSKKKFGSKKLARRQSKKSVAYESVKADEDESDGPEQLNMSKRGSQNQESDRKGRVVSNSGIDIGAGFQLGSGSPSSYGNYIAGLGVGRRRDVSGKIAEEGRGGASYSAATTKTPEKPANGLPGGIRAAGWARFAGL</sequence>
<feature type="region of interest" description="Disordered" evidence="1">
    <location>
        <begin position="238"/>
        <end position="428"/>
    </location>
</feature>
<evidence type="ECO:0000256" key="2">
    <source>
        <dbReference type="SAM" id="Phobius"/>
    </source>
</evidence>
<name>A0ABR3Y752_9EURO</name>
<feature type="region of interest" description="Disordered" evidence="1">
    <location>
        <begin position="512"/>
        <end position="650"/>
    </location>
</feature>
<comment type="caution">
    <text evidence="3">The sequence shown here is derived from an EMBL/GenBank/DDBJ whole genome shotgun (WGS) entry which is preliminary data.</text>
</comment>
<feature type="transmembrane region" description="Helical" evidence="2">
    <location>
        <begin position="198"/>
        <end position="227"/>
    </location>
</feature>
<evidence type="ECO:0000313" key="3">
    <source>
        <dbReference type="EMBL" id="KAL1883632.1"/>
    </source>
</evidence>
<feature type="compositionally biased region" description="Pro residues" evidence="1">
    <location>
        <begin position="521"/>
        <end position="532"/>
    </location>
</feature>
<feature type="transmembrane region" description="Helical" evidence="2">
    <location>
        <begin position="85"/>
        <end position="111"/>
    </location>
</feature>
<proteinExistence type="predicted"/>
<feature type="compositionally biased region" description="Basic and acidic residues" evidence="1">
    <location>
        <begin position="533"/>
        <end position="542"/>
    </location>
</feature>
<feature type="compositionally biased region" description="Polar residues" evidence="1">
    <location>
        <begin position="263"/>
        <end position="273"/>
    </location>
</feature>
<feature type="compositionally biased region" description="Polar residues" evidence="1">
    <location>
        <begin position="633"/>
        <end position="643"/>
    </location>
</feature>
<feature type="transmembrane region" description="Helical" evidence="2">
    <location>
        <begin position="150"/>
        <end position="178"/>
    </location>
</feature>
<accession>A0ABR3Y752</accession>
<feature type="compositionally biased region" description="Basic and acidic residues" evidence="1">
    <location>
        <begin position="555"/>
        <end position="570"/>
    </location>
</feature>
<evidence type="ECO:0008006" key="5">
    <source>
        <dbReference type="Google" id="ProtNLM"/>
    </source>
</evidence>